<feature type="transmembrane region" description="Helical" evidence="10">
    <location>
        <begin position="271"/>
        <end position="298"/>
    </location>
</feature>
<evidence type="ECO:0000256" key="3">
    <source>
        <dbReference type="ARBA" id="ARBA00022692"/>
    </source>
</evidence>
<evidence type="ECO:0000259" key="12">
    <source>
        <dbReference type="PROSITE" id="PS50835"/>
    </source>
</evidence>
<evidence type="ECO:0000256" key="11">
    <source>
        <dbReference type="SAM" id="SignalP"/>
    </source>
</evidence>
<keyword evidence="6 10" id="KW-1133">Transmembrane helix</keyword>
<evidence type="ECO:0000256" key="1">
    <source>
        <dbReference type="ARBA" id="ARBA00004479"/>
    </source>
</evidence>
<dbReference type="InterPro" id="IPR000372">
    <property type="entry name" value="LRRNT"/>
</dbReference>
<dbReference type="InterPro" id="IPR001611">
    <property type="entry name" value="Leu-rich_rpt"/>
</dbReference>
<evidence type="ECO:0000256" key="10">
    <source>
        <dbReference type="SAM" id="Phobius"/>
    </source>
</evidence>
<dbReference type="InterPro" id="IPR032675">
    <property type="entry name" value="LRR_dom_sf"/>
</dbReference>
<evidence type="ECO:0000256" key="9">
    <source>
        <dbReference type="SAM" id="MobiDB-lite"/>
    </source>
</evidence>
<evidence type="ECO:0000313" key="13">
    <source>
        <dbReference type="EMBL" id="CAH1244196.1"/>
    </source>
</evidence>
<dbReference type="InterPro" id="IPR052313">
    <property type="entry name" value="GPIb-IX-V_Complex"/>
</dbReference>
<keyword evidence="3 10" id="KW-0812">Transmembrane</keyword>
<dbReference type="Gene3D" id="3.80.10.10">
    <property type="entry name" value="Ribonuclease Inhibitor"/>
    <property type="match status" value="6"/>
</dbReference>
<keyword evidence="2" id="KW-0433">Leucine-rich repeat</keyword>
<evidence type="ECO:0000256" key="2">
    <source>
        <dbReference type="ARBA" id="ARBA00022614"/>
    </source>
</evidence>
<dbReference type="PANTHER" id="PTHR22650">
    <property type="entry name" value="GLYCOPROTEIN IB BETA"/>
    <property type="match status" value="1"/>
</dbReference>
<dbReference type="OrthoDB" id="7484977at2759"/>
<keyword evidence="14" id="KW-1185">Reference proteome</keyword>
<reference evidence="13" key="1">
    <citation type="submission" date="2022-01" db="EMBL/GenBank/DDBJ databases">
        <authorList>
            <person name="Braso-Vives M."/>
        </authorList>
    </citation>
    <scope>NUCLEOTIDE SEQUENCE</scope>
</reference>
<feature type="region of interest" description="Disordered" evidence="9">
    <location>
        <begin position="330"/>
        <end position="412"/>
    </location>
</feature>
<evidence type="ECO:0000256" key="8">
    <source>
        <dbReference type="ARBA" id="ARBA00023157"/>
    </source>
</evidence>
<name>A0A8J9YYH4_BRALA</name>
<sequence>MAKTLPGVLMFLLVILKVSGTAEADCSSSCSSTSCTCNHLGLTSVPQDLPTTITNLDLGRNQIKNLSFPTPDITVILPSGLHATVESGGRVTVGVNGTITIRDITAADAGLYACIAASSVGSTNAILVVEVAFEELKIVRFERNDNNPLDQGKLLQLICEATGIPKPDITVILPSGLNVTVESVGRVTVDENGTVIIRDVNAEDEGLYACIAASPVSSTFDILVVGLPQISEVSVATPSNTTNTHHSTSIFAPPVSVASSPSKQPEPAPSFSLPVLLGAICGSVAGTVLIGGIILTTWCKRNNKTPPKGPDFSVVFNNTNITTTVITNTQTGHPQAMNESLNVRNPQHVPRPVSSQFEPYEDVEPPPSNPRLRGPRQPALRPPNRNNTPNDDLPPLPPPRIASASGTEDSLHHYQPLSNTRIEQSNGTPHHYQSLSNARNEGNDFIMAKTLPGVLMILLVILNVLGTAEANCSCTSPFCNCNNLSLTSVPQDLPTDITSLDLGTNQITTLSPPTPDITVTLPSELNVTVSSVGRVTIDVNGVITITNVTAADTGLYVCIADRVSVMDKQLPGVLMSVLVLLGTLAMAEADCSSSCSPTACDCGSLGLTSVPQDLPTTITELDLGHNGITTLSQSDFSRNFSMVKTLPGVLMFLLVILKVLGAAEADCSCTSSSCDCSSQGLTSVPQDLPTTITDLNLRSNQITALNQVSSSRLRSYKQSNKSSKHSCDKDGLTGKSAKTNSGVLMFLLVILKVLGTAEADCSSSCSSTSCTCNHLGLTGVPQDLPTTITDLDLEQNRITTLNQKCIMGKTLPGVLMFLLVILGIWGTAEADCSSSCSSAACDCSSLGLTSVPQDLPTNITELDLDQNPGTLIIVAIILTTRHKTGNNSSPKRPDHRIVFNNTSTTTVITSAHGQAEQMQSQSLLNPFQDPAASISDEYEPVEPCPDNSRPRRNALGRANGRDQYRPPLHPTPRSDGELLQVKVTVGARNDFCVSSGRRLLDRECIMDKRLPSVLMFLLVILKVLGTAEACSCSSTSCDCRNLGLTSVPQNLPTTITDASGIPAPDITAILPSGLIATVESVGRVTVGVNGTIVVRNGTIADAGLCLRPGELLQVKVTVGARTDFCVSSGRRLLPVFRLTGNSS</sequence>
<dbReference type="Pfam" id="PF13516">
    <property type="entry name" value="LRR_6"/>
    <property type="match status" value="1"/>
</dbReference>
<dbReference type="PROSITE" id="PS50835">
    <property type="entry name" value="IG_LIKE"/>
    <property type="match status" value="1"/>
</dbReference>
<dbReference type="AlphaFoldDB" id="A0A8J9YYH4"/>
<dbReference type="SUPFAM" id="SSF48726">
    <property type="entry name" value="Immunoglobulin"/>
    <property type="match status" value="3"/>
</dbReference>
<organism evidence="13 14">
    <name type="scientific">Branchiostoma lanceolatum</name>
    <name type="common">Common lancelet</name>
    <name type="synonym">Amphioxus lanceolatum</name>
    <dbReference type="NCBI Taxonomy" id="7740"/>
    <lineage>
        <taxon>Eukaryota</taxon>
        <taxon>Metazoa</taxon>
        <taxon>Chordata</taxon>
        <taxon>Cephalochordata</taxon>
        <taxon>Leptocardii</taxon>
        <taxon>Amphioxiformes</taxon>
        <taxon>Branchiostomatidae</taxon>
        <taxon>Branchiostoma</taxon>
    </lineage>
</organism>
<dbReference type="SMART" id="SM00409">
    <property type="entry name" value="IG"/>
    <property type="match status" value="3"/>
</dbReference>
<gene>
    <name evidence="13" type="primary">MXRA5</name>
    <name evidence="13" type="ORF">BLAG_LOCUS6899</name>
</gene>
<dbReference type="InterPro" id="IPR003599">
    <property type="entry name" value="Ig_sub"/>
</dbReference>
<keyword evidence="5" id="KW-0130">Cell adhesion</keyword>
<accession>A0A8J9YYH4</accession>
<dbReference type="SUPFAM" id="SSF52058">
    <property type="entry name" value="L domain-like"/>
    <property type="match status" value="2"/>
</dbReference>
<dbReference type="EMBL" id="OV696698">
    <property type="protein sequence ID" value="CAH1244196.1"/>
    <property type="molecule type" value="Genomic_DNA"/>
</dbReference>
<dbReference type="PANTHER" id="PTHR22650:SF4">
    <property type="entry name" value="LEUCINE-RICH REPEAT AND TRANSMEMBRANE DOMAIN-CONTAINING PROTEIN 2-LIKE"/>
    <property type="match status" value="1"/>
</dbReference>
<dbReference type="InterPro" id="IPR036179">
    <property type="entry name" value="Ig-like_dom_sf"/>
</dbReference>
<keyword evidence="8" id="KW-1015">Disulfide bond</keyword>
<dbReference type="Proteomes" id="UP000838412">
    <property type="component" value="Chromosome 13"/>
</dbReference>
<keyword evidence="4 11" id="KW-0732">Signal</keyword>
<dbReference type="CDD" id="cd00096">
    <property type="entry name" value="Ig"/>
    <property type="match status" value="1"/>
</dbReference>
<dbReference type="SMART" id="SM00408">
    <property type="entry name" value="IGc2"/>
    <property type="match status" value="2"/>
</dbReference>
<dbReference type="Pfam" id="PF13927">
    <property type="entry name" value="Ig_3"/>
    <property type="match status" value="1"/>
</dbReference>
<dbReference type="SMART" id="SM00013">
    <property type="entry name" value="LRRNT"/>
    <property type="match status" value="7"/>
</dbReference>
<evidence type="ECO:0000256" key="4">
    <source>
        <dbReference type="ARBA" id="ARBA00022729"/>
    </source>
</evidence>
<evidence type="ECO:0000256" key="7">
    <source>
        <dbReference type="ARBA" id="ARBA00023136"/>
    </source>
</evidence>
<evidence type="ECO:0000313" key="14">
    <source>
        <dbReference type="Proteomes" id="UP000838412"/>
    </source>
</evidence>
<dbReference type="InterPro" id="IPR013783">
    <property type="entry name" value="Ig-like_fold"/>
</dbReference>
<feature type="signal peptide" evidence="11">
    <location>
        <begin position="1"/>
        <end position="24"/>
    </location>
</feature>
<feature type="domain" description="Ig-like" evidence="12">
    <location>
        <begin position="134"/>
        <end position="221"/>
    </location>
</feature>
<dbReference type="GO" id="GO:0016020">
    <property type="term" value="C:membrane"/>
    <property type="evidence" value="ECO:0007669"/>
    <property type="project" value="UniProtKB-SubCell"/>
</dbReference>
<proteinExistence type="predicted"/>
<protein>
    <submittedName>
        <fullName evidence="13">MXRA5 protein</fullName>
    </submittedName>
</protein>
<feature type="region of interest" description="Disordered" evidence="9">
    <location>
        <begin position="936"/>
        <end position="977"/>
    </location>
</feature>
<dbReference type="InterPro" id="IPR007110">
    <property type="entry name" value="Ig-like_dom"/>
</dbReference>
<evidence type="ECO:0000256" key="6">
    <source>
        <dbReference type="ARBA" id="ARBA00022989"/>
    </source>
</evidence>
<feature type="compositionally biased region" description="Low complexity" evidence="9">
    <location>
        <begin position="378"/>
        <end position="391"/>
    </location>
</feature>
<evidence type="ECO:0000256" key="5">
    <source>
        <dbReference type="ARBA" id="ARBA00022889"/>
    </source>
</evidence>
<keyword evidence="7 10" id="KW-0472">Membrane</keyword>
<dbReference type="Gene3D" id="2.60.40.10">
    <property type="entry name" value="Immunoglobulins"/>
    <property type="match status" value="2"/>
</dbReference>
<dbReference type="InterPro" id="IPR003598">
    <property type="entry name" value="Ig_sub2"/>
</dbReference>
<feature type="chain" id="PRO_5035460590" evidence="11">
    <location>
        <begin position="25"/>
        <end position="1143"/>
    </location>
</feature>
<comment type="subcellular location">
    <subcellularLocation>
        <location evidence="1">Membrane</location>
        <topology evidence="1">Single-pass type I membrane protein</topology>
    </subcellularLocation>
</comment>